<sequence>MGEHLLHGRRVSDEQIQAWADEAEAGYDLQQLPRPTPGRPPVGRGPGTVVTVRLDEELLAALLKRAADEGITNRSEAVRAAVKQWAHVAA</sequence>
<dbReference type="InterPro" id="IPR002145">
    <property type="entry name" value="CopG"/>
</dbReference>
<feature type="domain" description="Ribbon-helix-helix protein CopG" evidence="2">
    <location>
        <begin position="49"/>
        <end position="85"/>
    </location>
</feature>
<name>A0A1Q8I4J5_9ACTO</name>
<evidence type="ECO:0000259" key="2">
    <source>
        <dbReference type="Pfam" id="PF01402"/>
    </source>
</evidence>
<dbReference type="Gene3D" id="1.10.1220.10">
    <property type="entry name" value="Met repressor-like"/>
    <property type="match status" value="1"/>
</dbReference>
<evidence type="ECO:0000313" key="4">
    <source>
        <dbReference type="Proteomes" id="UP000185736"/>
    </source>
</evidence>
<proteinExistence type="predicted"/>
<reference evidence="3 4" key="1">
    <citation type="submission" date="2016-12" db="EMBL/GenBank/DDBJ databases">
        <title>Genomic comparison of strains in the 'Actinomyces naeslundii' group.</title>
        <authorList>
            <person name="Mughal S.R."/>
            <person name="Do T."/>
            <person name="Gilbert S.C."/>
            <person name="Witherden E.A."/>
            <person name="Didelot X."/>
            <person name="Beighton D."/>
        </authorList>
    </citation>
    <scope>NUCLEOTIDE SEQUENCE [LARGE SCALE GENOMIC DNA]</scope>
    <source>
        <strain evidence="3 4">S64C</strain>
    </source>
</reference>
<gene>
    <name evidence="3" type="ORF">BKH32_00265</name>
</gene>
<dbReference type="SUPFAM" id="SSF47598">
    <property type="entry name" value="Ribbon-helix-helix"/>
    <property type="match status" value="1"/>
</dbReference>
<evidence type="ECO:0000256" key="1">
    <source>
        <dbReference type="SAM" id="MobiDB-lite"/>
    </source>
</evidence>
<organism evidence="3 4">
    <name type="scientific">Actinomyces oris</name>
    <dbReference type="NCBI Taxonomy" id="544580"/>
    <lineage>
        <taxon>Bacteria</taxon>
        <taxon>Bacillati</taxon>
        <taxon>Actinomycetota</taxon>
        <taxon>Actinomycetes</taxon>
        <taxon>Actinomycetales</taxon>
        <taxon>Actinomycetaceae</taxon>
        <taxon>Actinomyces</taxon>
    </lineage>
</organism>
<dbReference type="InterPro" id="IPR013321">
    <property type="entry name" value="Arc_rbn_hlx_hlx"/>
</dbReference>
<dbReference type="Proteomes" id="UP000185736">
    <property type="component" value="Unassembled WGS sequence"/>
</dbReference>
<dbReference type="Pfam" id="PF01402">
    <property type="entry name" value="RHH_1"/>
    <property type="match status" value="1"/>
</dbReference>
<protein>
    <submittedName>
        <fullName evidence="3">CopG family transcriptional regulator</fullName>
    </submittedName>
</protein>
<dbReference type="GO" id="GO:0006355">
    <property type="term" value="P:regulation of DNA-templated transcription"/>
    <property type="evidence" value="ECO:0007669"/>
    <property type="project" value="InterPro"/>
</dbReference>
<comment type="caution">
    <text evidence="3">The sequence shown here is derived from an EMBL/GenBank/DDBJ whole genome shotgun (WGS) entry which is preliminary data.</text>
</comment>
<dbReference type="RefSeq" id="WP_075248087.1">
    <property type="nucleotide sequence ID" value="NZ_CAUOQX010000009.1"/>
</dbReference>
<dbReference type="EMBL" id="MSGO01000001">
    <property type="protein sequence ID" value="OLL16000.1"/>
    <property type="molecule type" value="Genomic_DNA"/>
</dbReference>
<dbReference type="InterPro" id="IPR010985">
    <property type="entry name" value="Ribbon_hlx_hlx"/>
</dbReference>
<feature type="region of interest" description="Disordered" evidence="1">
    <location>
        <begin position="28"/>
        <end position="47"/>
    </location>
</feature>
<evidence type="ECO:0000313" key="3">
    <source>
        <dbReference type="EMBL" id="OLL16000.1"/>
    </source>
</evidence>
<accession>A0A1Q8I4J5</accession>
<dbReference type="AlphaFoldDB" id="A0A1Q8I4J5"/>